<dbReference type="InterPro" id="IPR050386">
    <property type="entry name" value="Glycosyl_hydrolase_5"/>
</dbReference>
<sequence>MRGVNIGGWLVGERWMTIGSPAWEGVPDDIANTGEYSTMKYLGHTKGDAQFESHRQNFITEQDFKDIAATGLNTLRIPVGYWITGFDNSGGGDTEGWKVYAPGAISYLDKAIREWAPRNNLLVFISFHAAKGSQNGADHSSPNHPGHCYWSGYPENVINTLDAVEWLAKRYKDDLSFLGIGLLNEPTDVDEAVMKQYYYDAYGRIRTFSDCLLSISPLLSQQNPNASDWNSFMPPPGWENVRHEWHRYQVWGFEQDKGWNADKLIDFVNNDLTNNINTWAGNWLFIGEWSIAASFGMDDDTLRRYAQAQLKAFSQATGGWTYWTWKTYNDDGTSRNQWSMKSMVQNGFLQ</sequence>
<keyword evidence="3" id="KW-0326">Glycosidase</keyword>
<evidence type="ECO:0000256" key="5">
    <source>
        <dbReference type="ARBA" id="ARBA00036824"/>
    </source>
</evidence>
<evidence type="ECO:0000256" key="6">
    <source>
        <dbReference type="ARBA" id="ARBA00038929"/>
    </source>
</evidence>
<comment type="catalytic activity">
    <reaction evidence="5">
        <text>Successive hydrolysis of beta-D-glucose units from the non-reducing ends of (1-&gt;3)-beta-D-glucans, releasing alpha-glucose.</text>
        <dbReference type="EC" id="3.2.1.58"/>
    </reaction>
</comment>
<keyword evidence="7" id="KW-1185">Reference proteome</keyword>
<dbReference type="GO" id="GO:0005576">
    <property type="term" value="C:extracellular region"/>
    <property type="evidence" value="ECO:0007669"/>
    <property type="project" value="TreeGrafter"/>
</dbReference>
<accession>A0A914EMZ5</accession>
<evidence type="ECO:0000256" key="3">
    <source>
        <dbReference type="ARBA" id="ARBA00023295"/>
    </source>
</evidence>
<keyword evidence="4" id="KW-0961">Cell wall biogenesis/degradation</keyword>
<dbReference type="WBParaSite" id="ACRNAN_scaffold969.g22320.t1">
    <property type="protein sequence ID" value="ACRNAN_scaffold969.g22320.t1"/>
    <property type="gene ID" value="ACRNAN_scaffold969.g22320"/>
</dbReference>
<evidence type="ECO:0000313" key="8">
    <source>
        <dbReference type="WBParaSite" id="ACRNAN_scaffold969.g22320.t1"/>
    </source>
</evidence>
<proteinExistence type="predicted"/>
<dbReference type="SUPFAM" id="SSF51445">
    <property type="entry name" value="(Trans)glycosidases"/>
    <property type="match status" value="1"/>
</dbReference>
<dbReference type="Proteomes" id="UP000887540">
    <property type="component" value="Unplaced"/>
</dbReference>
<dbReference type="PANTHER" id="PTHR31297">
    <property type="entry name" value="GLUCAN ENDO-1,6-BETA-GLUCOSIDASE B"/>
    <property type="match status" value="1"/>
</dbReference>
<dbReference type="InterPro" id="IPR017853">
    <property type="entry name" value="GH"/>
</dbReference>
<name>A0A914EMZ5_9BILA</name>
<protein>
    <recommendedName>
        <fullName evidence="6">glucan 1,3-beta-glucosidase</fullName>
        <ecNumber evidence="6">3.2.1.58</ecNumber>
    </recommendedName>
</protein>
<reference evidence="8" key="1">
    <citation type="submission" date="2022-11" db="UniProtKB">
        <authorList>
            <consortium name="WormBaseParasite"/>
        </authorList>
    </citation>
    <scope>IDENTIFICATION</scope>
</reference>
<dbReference type="FunFam" id="3.20.20.80:FF:000113">
    <property type="entry name" value="Glucan 1,3-beta-glucosidase"/>
    <property type="match status" value="1"/>
</dbReference>
<evidence type="ECO:0000256" key="4">
    <source>
        <dbReference type="ARBA" id="ARBA00023316"/>
    </source>
</evidence>
<dbReference type="GO" id="GO:0009251">
    <property type="term" value="P:glucan catabolic process"/>
    <property type="evidence" value="ECO:0007669"/>
    <property type="project" value="TreeGrafter"/>
</dbReference>
<dbReference type="InterPro" id="IPR018087">
    <property type="entry name" value="Glyco_hydro_5_CS"/>
</dbReference>
<keyword evidence="2" id="KW-0325">Glycoprotein</keyword>
<keyword evidence="1" id="KW-0378">Hydrolase</keyword>
<evidence type="ECO:0000256" key="1">
    <source>
        <dbReference type="ARBA" id="ARBA00022801"/>
    </source>
</evidence>
<evidence type="ECO:0000313" key="7">
    <source>
        <dbReference type="Proteomes" id="UP000887540"/>
    </source>
</evidence>
<dbReference type="Gene3D" id="3.20.20.80">
    <property type="entry name" value="Glycosidases"/>
    <property type="match status" value="1"/>
</dbReference>
<evidence type="ECO:0000256" key="2">
    <source>
        <dbReference type="ARBA" id="ARBA00023180"/>
    </source>
</evidence>
<dbReference type="PANTHER" id="PTHR31297:SF34">
    <property type="entry name" value="GLUCAN 1,3-BETA-GLUCOSIDASE 2"/>
    <property type="match status" value="1"/>
</dbReference>
<organism evidence="7 8">
    <name type="scientific">Acrobeloides nanus</name>
    <dbReference type="NCBI Taxonomy" id="290746"/>
    <lineage>
        <taxon>Eukaryota</taxon>
        <taxon>Metazoa</taxon>
        <taxon>Ecdysozoa</taxon>
        <taxon>Nematoda</taxon>
        <taxon>Chromadorea</taxon>
        <taxon>Rhabditida</taxon>
        <taxon>Tylenchina</taxon>
        <taxon>Cephalobomorpha</taxon>
        <taxon>Cephaloboidea</taxon>
        <taxon>Cephalobidae</taxon>
        <taxon>Acrobeloides</taxon>
    </lineage>
</organism>
<dbReference type="EC" id="3.2.1.58" evidence="6"/>
<dbReference type="GO" id="GO:0004338">
    <property type="term" value="F:glucan exo-1,3-beta-glucosidase activity"/>
    <property type="evidence" value="ECO:0007669"/>
    <property type="project" value="UniProtKB-EC"/>
</dbReference>
<dbReference type="AlphaFoldDB" id="A0A914EMZ5"/>
<dbReference type="GO" id="GO:0071555">
    <property type="term" value="P:cell wall organization"/>
    <property type="evidence" value="ECO:0007669"/>
    <property type="project" value="UniProtKB-KW"/>
</dbReference>
<dbReference type="GO" id="GO:0009986">
    <property type="term" value="C:cell surface"/>
    <property type="evidence" value="ECO:0007669"/>
    <property type="project" value="TreeGrafter"/>
</dbReference>
<dbReference type="PROSITE" id="PS00659">
    <property type="entry name" value="GLYCOSYL_HYDROL_F5"/>
    <property type="match status" value="1"/>
</dbReference>